<reference evidence="2" key="1">
    <citation type="submission" date="2021-01" db="EMBL/GenBank/DDBJ databases">
        <title>Whole genome shotgun sequence of Actinoplanes ferrugineus NBRC 15555.</title>
        <authorList>
            <person name="Komaki H."/>
            <person name="Tamura T."/>
        </authorList>
    </citation>
    <scope>NUCLEOTIDE SEQUENCE</scope>
    <source>
        <strain evidence="2">NBRC 15555</strain>
    </source>
</reference>
<evidence type="ECO:0008006" key="4">
    <source>
        <dbReference type="Google" id="ProtNLM"/>
    </source>
</evidence>
<evidence type="ECO:0000256" key="1">
    <source>
        <dbReference type="SAM" id="SignalP"/>
    </source>
</evidence>
<dbReference type="InterPro" id="IPR025649">
    <property type="entry name" value="DUF4360"/>
</dbReference>
<evidence type="ECO:0000313" key="2">
    <source>
        <dbReference type="EMBL" id="GIE12211.1"/>
    </source>
</evidence>
<dbReference type="AlphaFoldDB" id="A0A919MA47"/>
<comment type="caution">
    <text evidence="2">The sequence shown here is derived from an EMBL/GenBank/DDBJ whole genome shotgun (WGS) entry which is preliminary data.</text>
</comment>
<keyword evidence="1" id="KW-0732">Signal</keyword>
<feature type="chain" id="PRO_5038350490" description="DUF4360 domain-containing protein" evidence="1">
    <location>
        <begin position="18"/>
        <end position="212"/>
    </location>
</feature>
<feature type="signal peptide" evidence="1">
    <location>
        <begin position="1"/>
        <end position="17"/>
    </location>
</feature>
<dbReference type="PANTHER" id="PTHR38847:SF1">
    <property type="entry name" value="PSEUDOURIDINE SYNTHASE RSUA_RLUA-LIKE DOMAIN-CONTAINING PROTEIN"/>
    <property type="match status" value="1"/>
</dbReference>
<proteinExistence type="predicted"/>
<keyword evidence="3" id="KW-1185">Reference proteome</keyword>
<gene>
    <name evidence="2" type="ORF">Afe05nite_40510</name>
</gene>
<name>A0A919MA47_9ACTN</name>
<organism evidence="2 3">
    <name type="scientific">Paractinoplanes ferrugineus</name>
    <dbReference type="NCBI Taxonomy" id="113564"/>
    <lineage>
        <taxon>Bacteria</taxon>
        <taxon>Bacillati</taxon>
        <taxon>Actinomycetota</taxon>
        <taxon>Actinomycetes</taxon>
        <taxon>Micromonosporales</taxon>
        <taxon>Micromonosporaceae</taxon>
        <taxon>Paractinoplanes</taxon>
    </lineage>
</organism>
<dbReference type="Proteomes" id="UP000598174">
    <property type="component" value="Unassembled WGS sequence"/>
</dbReference>
<dbReference type="Pfam" id="PF14273">
    <property type="entry name" value="DUF4360"/>
    <property type="match status" value="1"/>
</dbReference>
<accession>A0A919MA47</accession>
<protein>
    <recommendedName>
        <fullName evidence="4">DUF4360 domain-containing protein</fullName>
    </recommendedName>
</protein>
<dbReference type="PANTHER" id="PTHR38847">
    <property type="match status" value="1"/>
</dbReference>
<sequence length="212" mass="22967">MLNALAAAGALFLSTLAGSPVSSPAKFTPPPPDKMVIEVAGVNGTGCPLGSAQVLPALDNTAFTVLYSEYIAKVGNGAKPDEFRRNCQLALNVHVPTGYTYAIAKTDYRGYMRLDPGAWAYEQANYYFQGYSQTVRSRHDFGGPRDGDWQSTDMVELASYAWAPCGEKRYLNINTELRIGNGSASGANLSMITMDSTDTNLATIYHLAWKKC</sequence>
<evidence type="ECO:0000313" key="3">
    <source>
        <dbReference type="Proteomes" id="UP000598174"/>
    </source>
</evidence>
<dbReference type="EMBL" id="BOMM01000038">
    <property type="protein sequence ID" value="GIE12211.1"/>
    <property type="molecule type" value="Genomic_DNA"/>
</dbReference>